<dbReference type="Proteomes" id="UP000078224">
    <property type="component" value="Unassembled WGS sequence"/>
</dbReference>
<evidence type="ECO:0000313" key="3">
    <source>
        <dbReference type="Proteomes" id="UP000078224"/>
    </source>
</evidence>
<evidence type="ECO:0000313" key="2">
    <source>
        <dbReference type="EMBL" id="OAT51690.1"/>
    </source>
</evidence>
<sequence>MSVDIIKKKYNSFCKASNSNLKNDISISINDDIFFSLSSNNKKIKHVTINSAELTGKKLITNHNKLCVAYTVIFNDQTVSEFEVKRRIIKRNINYFFDSFALELFFILNSNLKIDTQNKKQKIENRKFQLPKKDIGNIFLNIYNKIINRFFRRDEWMIAYYEKNIQPHEVAKEFNNFTVLQNRKNQFSADPFIIENDKGSYIFFEECPLKKGGKGILVCYDLNTDTSQTIIEEDYHLSYPNVFKIENNYFMIPQSENHCIDLYQAIQFPYQWEKCHTILKHGIFNFGDTNIYFNKNGKIQITTSAYDHVFNSNRLRIGWEIDNLFKSKININNSELLSMSDESSRNAGNHTDLTLFQECSSGYGGGLVQKNENNMTHIERPKNFIGMHTYNSSANYTVIDIKKIRYGIYF</sequence>
<protein>
    <recommendedName>
        <fullName evidence="1">Glucosamine inositolphosphorylceramide transferase 1 N-terminal domain-containing protein</fullName>
    </recommendedName>
</protein>
<dbReference type="AlphaFoldDB" id="A0A1B7JUV5"/>
<comment type="caution">
    <text evidence="2">The sequence shown here is derived from an EMBL/GenBank/DDBJ whole genome shotgun (WGS) entry which is preliminary data.</text>
</comment>
<dbReference type="Pfam" id="PF24793">
    <property type="entry name" value="GINT1_N"/>
    <property type="match status" value="1"/>
</dbReference>
<dbReference type="InterPro" id="IPR056442">
    <property type="entry name" value="GINT1_N"/>
</dbReference>
<reference evidence="2 3" key="1">
    <citation type="submission" date="2016-04" db="EMBL/GenBank/DDBJ databases">
        <title>ATOL: Assembling a taxonomically balanced genome-scale reconstruction of the evolutionary history of the Enterobacteriaceae.</title>
        <authorList>
            <person name="Plunkett G.III."/>
            <person name="Neeno-Eckwall E.C."/>
            <person name="Glasner J.D."/>
            <person name="Perna N.T."/>
        </authorList>
    </citation>
    <scope>NUCLEOTIDE SEQUENCE [LARGE SCALE GENOMIC DNA]</scope>
    <source>
        <strain evidence="2 3">ATCC 35613</strain>
    </source>
</reference>
<evidence type="ECO:0000259" key="1">
    <source>
        <dbReference type="Pfam" id="PF24793"/>
    </source>
</evidence>
<dbReference type="EMBL" id="LXEW01000030">
    <property type="protein sequence ID" value="OAT51690.1"/>
    <property type="molecule type" value="Genomic_DNA"/>
</dbReference>
<dbReference type="OrthoDB" id="3771157at2"/>
<name>A0A1B7JUV5_9GAMM</name>
<dbReference type="SUPFAM" id="SSF75005">
    <property type="entry name" value="Arabinanase/levansucrase/invertase"/>
    <property type="match status" value="1"/>
</dbReference>
<dbReference type="InterPro" id="IPR023296">
    <property type="entry name" value="Glyco_hydro_beta-prop_sf"/>
</dbReference>
<feature type="domain" description="Glucosamine inositolphosphorylceramide transferase 1 N-terminal" evidence="1">
    <location>
        <begin position="184"/>
        <end position="320"/>
    </location>
</feature>
<organism evidence="2 3">
    <name type="scientific">Providencia heimbachae ATCC 35613</name>
    <dbReference type="NCBI Taxonomy" id="1354272"/>
    <lineage>
        <taxon>Bacteria</taxon>
        <taxon>Pseudomonadati</taxon>
        <taxon>Pseudomonadota</taxon>
        <taxon>Gammaproteobacteria</taxon>
        <taxon>Enterobacterales</taxon>
        <taxon>Morganellaceae</taxon>
        <taxon>Providencia</taxon>
    </lineage>
</organism>
<keyword evidence="3" id="KW-1185">Reference proteome</keyword>
<dbReference type="PATRIC" id="fig|1354272.4.peg.2064"/>
<gene>
    <name evidence="2" type="ORF">M998_2036</name>
</gene>
<proteinExistence type="predicted"/>
<dbReference type="RefSeq" id="WP_068908680.1">
    <property type="nucleotide sequence ID" value="NZ_LXEW01000030.1"/>
</dbReference>
<accession>A0A1B7JUV5</accession>